<dbReference type="Proteomes" id="UP000494040">
    <property type="component" value="Unassembled WGS sequence"/>
</dbReference>
<feature type="binding site" description="axial binding residue" evidence="8">
    <location>
        <position position="434"/>
    </location>
    <ligand>
        <name>heme</name>
        <dbReference type="ChEBI" id="CHEBI:30413"/>
    </ligand>
    <ligandPart>
        <name>Fe</name>
        <dbReference type="ChEBI" id="CHEBI:18248"/>
    </ligandPart>
</feature>
<keyword evidence="3 8" id="KW-0349">Heme</keyword>
<dbReference type="GO" id="GO:0006082">
    <property type="term" value="P:organic acid metabolic process"/>
    <property type="evidence" value="ECO:0007669"/>
    <property type="project" value="TreeGrafter"/>
</dbReference>
<evidence type="ECO:0000256" key="3">
    <source>
        <dbReference type="ARBA" id="ARBA00022617"/>
    </source>
</evidence>
<evidence type="ECO:0000256" key="6">
    <source>
        <dbReference type="ARBA" id="ARBA00023004"/>
    </source>
</evidence>
<dbReference type="Gene3D" id="1.10.630.10">
    <property type="entry name" value="Cytochrome P450"/>
    <property type="match status" value="1"/>
</dbReference>
<feature type="signal peptide" evidence="10">
    <location>
        <begin position="1"/>
        <end position="20"/>
    </location>
</feature>
<keyword evidence="5 9" id="KW-0560">Oxidoreductase</keyword>
<evidence type="ECO:0000256" key="10">
    <source>
        <dbReference type="SAM" id="SignalP"/>
    </source>
</evidence>
<dbReference type="InterPro" id="IPR017972">
    <property type="entry name" value="Cyt_P450_CS"/>
</dbReference>
<evidence type="ECO:0000256" key="9">
    <source>
        <dbReference type="RuleBase" id="RU000461"/>
    </source>
</evidence>
<dbReference type="PANTHER" id="PTHR24300:SF376">
    <property type="entry name" value="CYTOCHROME P450 15A1"/>
    <property type="match status" value="1"/>
</dbReference>
<dbReference type="GO" id="GO:0006805">
    <property type="term" value="P:xenobiotic metabolic process"/>
    <property type="evidence" value="ECO:0007669"/>
    <property type="project" value="TreeGrafter"/>
</dbReference>
<evidence type="ECO:0000256" key="5">
    <source>
        <dbReference type="ARBA" id="ARBA00023002"/>
    </source>
</evidence>
<evidence type="ECO:0008006" key="13">
    <source>
        <dbReference type="Google" id="ProtNLM"/>
    </source>
</evidence>
<dbReference type="GeneID" id="106662678"/>
<dbReference type="InterPro" id="IPR002401">
    <property type="entry name" value="Cyt_P450_E_grp-I"/>
</dbReference>
<evidence type="ECO:0000256" key="8">
    <source>
        <dbReference type="PIRSR" id="PIRSR602401-1"/>
    </source>
</evidence>
<evidence type="ECO:0000256" key="1">
    <source>
        <dbReference type="ARBA" id="ARBA00001971"/>
    </source>
</evidence>
<evidence type="ECO:0000256" key="7">
    <source>
        <dbReference type="ARBA" id="ARBA00023033"/>
    </source>
</evidence>
<evidence type="ECO:0000313" key="12">
    <source>
        <dbReference type="Proteomes" id="UP000494040"/>
    </source>
</evidence>
<dbReference type="OMA" id="PKPYYLK"/>
<dbReference type="EnsemblMetazoa" id="XM_024229419.1">
    <property type="protein sequence ID" value="XP_024085187.1"/>
    <property type="gene ID" value="LOC106662678"/>
</dbReference>
<comment type="cofactor">
    <cofactor evidence="1 8">
        <name>heme</name>
        <dbReference type="ChEBI" id="CHEBI:30413"/>
    </cofactor>
</comment>
<accession>A0A8I6SST3</accession>
<dbReference type="FunFam" id="1.10.630.10:FF:000036">
    <property type="entry name" value="CYtochrome P450 family"/>
    <property type="match status" value="1"/>
</dbReference>
<proteinExistence type="inferred from homology"/>
<dbReference type="PRINTS" id="PR00463">
    <property type="entry name" value="EP450I"/>
</dbReference>
<keyword evidence="12" id="KW-1185">Reference proteome</keyword>
<dbReference type="AlphaFoldDB" id="A0A8I6SST3"/>
<dbReference type="PANTHER" id="PTHR24300">
    <property type="entry name" value="CYTOCHROME P450 508A4-RELATED"/>
    <property type="match status" value="1"/>
</dbReference>
<name>A0A8I6SST3_CIMLE</name>
<feature type="chain" id="PRO_5035192732" description="Cytochrome P450" evidence="10">
    <location>
        <begin position="21"/>
        <end position="489"/>
    </location>
</feature>
<dbReference type="PROSITE" id="PS00086">
    <property type="entry name" value="CYTOCHROME_P450"/>
    <property type="match status" value="1"/>
</dbReference>
<dbReference type="InterPro" id="IPR050182">
    <property type="entry name" value="Cytochrome_P450_fam2"/>
</dbReference>
<keyword evidence="7 9" id="KW-0503">Monooxygenase</keyword>
<reference evidence="11" key="1">
    <citation type="submission" date="2022-01" db="UniProtKB">
        <authorList>
            <consortium name="EnsemblMetazoa"/>
        </authorList>
    </citation>
    <scope>IDENTIFICATION</scope>
</reference>
<dbReference type="GO" id="GO:0020037">
    <property type="term" value="F:heme binding"/>
    <property type="evidence" value="ECO:0007669"/>
    <property type="project" value="InterPro"/>
</dbReference>
<dbReference type="GO" id="GO:0016712">
    <property type="term" value="F:oxidoreductase activity, acting on paired donors, with incorporation or reduction of molecular oxygen, reduced flavin or flavoprotein as one donor, and incorporation of one atom of oxygen"/>
    <property type="evidence" value="ECO:0007669"/>
    <property type="project" value="TreeGrafter"/>
</dbReference>
<keyword evidence="10" id="KW-0732">Signal</keyword>
<dbReference type="PRINTS" id="PR00385">
    <property type="entry name" value="P450"/>
</dbReference>
<evidence type="ECO:0000256" key="4">
    <source>
        <dbReference type="ARBA" id="ARBA00022723"/>
    </source>
</evidence>
<keyword evidence="6 8" id="KW-0408">Iron</keyword>
<dbReference type="Pfam" id="PF00067">
    <property type="entry name" value="p450"/>
    <property type="match status" value="1"/>
</dbReference>
<dbReference type="InterPro" id="IPR036396">
    <property type="entry name" value="Cyt_P450_sf"/>
</dbReference>
<sequence>MWQIFLFLTVILFILYLILDTKKPHNYPPGPNWLPVIGSYHVFYKLYKELEFTHLVWARLAKMYGPITGIRLGRDRLVIATDNKTVREILTRDEFDARPDGFFFRMRSFGQRFGIVFVDGPFFNEQKKFCMKHLKSFGLNRSIMEDRITVETTELIAAIKSSSNRPITVPNILGVSVVNSLWSMVAGERFKVGDSRPLELLNFISLGFRLQDMSGGLLNQMPFLRFIAPELSSFNKVRLVLNTLTKFLQNLINEHRKTVSSYENRDLIDAYLNEIDKNRDGFTEQQLVVLLLDLFLAGAETTQSTLGYAILMLLHFPQIQKILQDEIDTVCGSNVPEVQHRSKLTYFEAFFMELQRYTNVTPTTVSHRATKDTDVLGYSIPQDTVILANLYSLHMDKEHWGDPEIFRPERFLDEKKCIINDEWFLPFGIGKRRCLGEIYAKMSLFLFLSSILYHFTVTPVPGEPVPTIKGLDGATICPRPFQCMFVSRR</sequence>
<organism evidence="11 12">
    <name type="scientific">Cimex lectularius</name>
    <name type="common">Bed bug</name>
    <name type="synonym">Acanthia lectularia</name>
    <dbReference type="NCBI Taxonomy" id="79782"/>
    <lineage>
        <taxon>Eukaryota</taxon>
        <taxon>Metazoa</taxon>
        <taxon>Ecdysozoa</taxon>
        <taxon>Arthropoda</taxon>
        <taxon>Hexapoda</taxon>
        <taxon>Insecta</taxon>
        <taxon>Pterygota</taxon>
        <taxon>Neoptera</taxon>
        <taxon>Paraneoptera</taxon>
        <taxon>Hemiptera</taxon>
        <taxon>Heteroptera</taxon>
        <taxon>Panheteroptera</taxon>
        <taxon>Cimicomorpha</taxon>
        <taxon>Cimicidae</taxon>
        <taxon>Cimex</taxon>
    </lineage>
</organism>
<comment type="similarity">
    <text evidence="2 9">Belongs to the cytochrome P450 family.</text>
</comment>
<dbReference type="GO" id="GO:0008395">
    <property type="term" value="F:steroid hydroxylase activity"/>
    <property type="evidence" value="ECO:0007669"/>
    <property type="project" value="TreeGrafter"/>
</dbReference>
<dbReference type="GO" id="GO:0005737">
    <property type="term" value="C:cytoplasm"/>
    <property type="evidence" value="ECO:0007669"/>
    <property type="project" value="TreeGrafter"/>
</dbReference>
<evidence type="ECO:0000256" key="2">
    <source>
        <dbReference type="ARBA" id="ARBA00010617"/>
    </source>
</evidence>
<dbReference type="GO" id="GO:0005506">
    <property type="term" value="F:iron ion binding"/>
    <property type="evidence" value="ECO:0007669"/>
    <property type="project" value="InterPro"/>
</dbReference>
<dbReference type="InterPro" id="IPR001128">
    <property type="entry name" value="Cyt_P450"/>
</dbReference>
<dbReference type="OrthoDB" id="1055148at2759"/>
<evidence type="ECO:0000313" key="11">
    <source>
        <dbReference type="EnsemblMetazoa" id="XP_024085187.1"/>
    </source>
</evidence>
<dbReference type="SUPFAM" id="SSF48264">
    <property type="entry name" value="Cytochrome P450"/>
    <property type="match status" value="1"/>
</dbReference>
<dbReference type="RefSeq" id="XP_024085187.1">
    <property type="nucleotide sequence ID" value="XM_024229419.1"/>
</dbReference>
<dbReference type="CDD" id="cd20651">
    <property type="entry name" value="CYP15A1-like"/>
    <property type="match status" value="1"/>
</dbReference>
<protein>
    <recommendedName>
        <fullName evidence="13">Cytochrome P450</fullName>
    </recommendedName>
</protein>
<keyword evidence="4 8" id="KW-0479">Metal-binding</keyword>